<feature type="domain" description="CFAP65 fourth Ig-like" evidence="10">
    <location>
        <begin position="372"/>
        <end position="464"/>
    </location>
</feature>
<evidence type="ECO:0000313" key="15">
    <source>
        <dbReference type="Proteomes" id="UP000822369"/>
    </source>
</evidence>
<dbReference type="Pfam" id="PF25248">
    <property type="entry name" value="Ig_CFAP65_8th"/>
    <property type="match status" value="1"/>
</dbReference>
<feature type="compositionally biased region" description="Pro residues" evidence="7">
    <location>
        <begin position="1624"/>
        <end position="1635"/>
    </location>
</feature>
<dbReference type="Pfam" id="PF24291">
    <property type="entry name" value="Ig_CFAP65"/>
    <property type="match status" value="1"/>
</dbReference>
<dbReference type="Pfam" id="PF25249">
    <property type="entry name" value="Ig_CFAP65_7th"/>
    <property type="match status" value="1"/>
</dbReference>
<dbReference type="PANTHER" id="PTHR46127">
    <property type="entry name" value="CILIA- AND FLAGELLA-ASSOCIATED PROTEIN 65"/>
    <property type="match status" value="1"/>
</dbReference>
<evidence type="ECO:0000313" key="14">
    <source>
        <dbReference type="EMBL" id="KAF7216083.1"/>
    </source>
</evidence>
<keyword evidence="3" id="KW-0963">Cytoplasm</keyword>
<evidence type="ECO:0000259" key="8">
    <source>
        <dbReference type="Pfam" id="PF22544"/>
    </source>
</evidence>
<evidence type="ECO:0000259" key="12">
    <source>
        <dbReference type="Pfam" id="PF25248"/>
    </source>
</evidence>
<evidence type="ECO:0000256" key="6">
    <source>
        <dbReference type="ARBA" id="ARBA00023273"/>
    </source>
</evidence>
<dbReference type="Pfam" id="PF22544">
    <property type="entry name" value="HYDIN_VesB_CFA65-like_Ig"/>
    <property type="match status" value="1"/>
</dbReference>
<dbReference type="Pfam" id="PF24816">
    <property type="entry name" value="Ig_CFAP65__9th"/>
    <property type="match status" value="1"/>
</dbReference>
<gene>
    <name evidence="14" type="primary">cfap65</name>
    <name evidence="14" type="ORF">G4P62_013865</name>
</gene>
<keyword evidence="5" id="KW-0969">Cilium</keyword>
<keyword evidence="4" id="KW-0282">Flagellum</keyword>
<dbReference type="Proteomes" id="UP000822369">
    <property type="component" value="Chromosome 9"/>
</dbReference>
<accession>A0A9D3BRJ9</accession>
<feature type="domain" description="CFAP65 tenth Ig-like" evidence="9">
    <location>
        <begin position="1188"/>
        <end position="1305"/>
    </location>
</feature>
<keyword evidence="6" id="KW-0966">Cell projection</keyword>
<evidence type="ECO:0000259" key="10">
    <source>
        <dbReference type="Pfam" id="PF24507"/>
    </source>
</evidence>
<evidence type="ECO:0000256" key="5">
    <source>
        <dbReference type="ARBA" id="ARBA00023069"/>
    </source>
</evidence>
<name>A0A9D3BRJ9_NOTFU</name>
<evidence type="ECO:0000256" key="1">
    <source>
        <dbReference type="ARBA" id="ARBA00004230"/>
    </source>
</evidence>
<dbReference type="KEGG" id="nfu:107390193"/>
<evidence type="ECO:0000256" key="7">
    <source>
        <dbReference type="SAM" id="MobiDB-lite"/>
    </source>
</evidence>
<evidence type="ECO:0000256" key="4">
    <source>
        <dbReference type="ARBA" id="ARBA00022846"/>
    </source>
</evidence>
<dbReference type="PANTHER" id="PTHR46127:SF1">
    <property type="entry name" value="CILIA- AND FLAGELLA-ASSOCIATED PROTEIN 65"/>
    <property type="match status" value="1"/>
</dbReference>
<dbReference type="CTD" id="255101"/>
<dbReference type="InterPro" id="IPR056305">
    <property type="entry name" value="Ig_CFAP65_10th"/>
</dbReference>
<dbReference type="RefSeq" id="XP_015822250.1">
    <property type="nucleotide sequence ID" value="XM_015966764.3"/>
</dbReference>
<comment type="caution">
    <text evidence="14">The sequence shown here is derived from an EMBL/GenBank/DDBJ whole genome shotgun (WGS) entry which is preliminary data.</text>
</comment>
<dbReference type="InterPro" id="IPR058536">
    <property type="entry name" value="Ig_CFAP65_4th"/>
</dbReference>
<protein>
    <submittedName>
        <fullName evidence="14">Transcript variant X1</fullName>
    </submittedName>
</protein>
<evidence type="ECO:0000259" key="11">
    <source>
        <dbReference type="Pfam" id="PF24816"/>
    </source>
</evidence>
<dbReference type="GO" id="GO:0005737">
    <property type="term" value="C:cytoplasm"/>
    <property type="evidence" value="ECO:0007669"/>
    <property type="project" value="UniProtKB-SubCell"/>
</dbReference>
<feature type="domain" description="CFAP65 eight Ig-like" evidence="12">
    <location>
        <begin position="886"/>
        <end position="1004"/>
    </location>
</feature>
<dbReference type="GeneID" id="107390193"/>
<proteinExistence type="predicted"/>
<evidence type="ECO:0000256" key="3">
    <source>
        <dbReference type="ARBA" id="ARBA00022490"/>
    </source>
</evidence>
<dbReference type="Gene3D" id="2.60.40.10">
    <property type="entry name" value="Immunoglobulins"/>
    <property type="match status" value="8"/>
</dbReference>
<dbReference type="GO" id="GO:0036126">
    <property type="term" value="C:sperm flagellum"/>
    <property type="evidence" value="ECO:0007669"/>
    <property type="project" value="TreeGrafter"/>
</dbReference>
<feature type="region of interest" description="Disordered" evidence="7">
    <location>
        <begin position="1600"/>
        <end position="1641"/>
    </location>
</feature>
<feature type="region of interest" description="Disordered" evidence="7">
    <location>
        <begin position="19"/>
        <end position="38"/>
    </location>
</feature>
<dbReference type="GO" id="GO:0007288">
    <property type="term" value="P:sperm axoneme assembly"/>
    <property type="evidence" value="ECO:0007669"/>
    <property type="project" value="TreeGrafter"/>
</dbReference>
<dbReference type="InterPro" id="IPR056344">
    <property type="entry name" value="Ig_CFAP65-like_9th"/>
</dbReference>
<dbReference type="InterPro" id="IPR013783">
    <property type="entry name" value="Ig-like_fold"/>
</dbReference>
<reference evidence="14" key="1">
    <citation type="submission" date="2020-03" db="EMBL/GenBank/DDBJ databases">
        <title>Intra-Species Differences in Population Size shape Life History and Genome Evolution.</title>
        <authorList>
            <person name="Willemsen D."/>
            <person name="Cui R."/>
            <person name="Valenzano D.R."/>
        </authorList>
    </citation>
    <scope>NUCLEOTIDE SEQUENCE</scope>
    <source>
        <strain evidence="14">GRZ</strain>
        <tissue evidence="14">Whole</tissue>
    </source>
</reference>
<evidence type="ECO:0000256" key="2">
    <source>
        <dbReference type="ARBA" id="ARBA00004496"/>
    </source>
</evidence>
<organism evidence="14 15">
    <name type="scientific">Nothobranchius furzeri</name>
    <name type="common">Turquoise killifish</name>
    <dbReference type="NCBI Taxonomy" id="105023"/>
    <lineage>
        <taxon>Eukaryota</taxon>
        <taxon>Metazoa</taxon>
        <taxon>Chordata</taxon>
        <taxon>Craniata</taxon>
        <taxon>Vertebrata</taxon>
        <taxon>Euteleostomi</taxon>
        <taxon>Actinopterygii</taxon>
        <taxon>Neopterygii</taxon>
        <taxon>Teleostei</taxon>
        <taxon>Neoteleostei</taxon>
        <taxon>Acanthomorphata</taxon>
        <taxon>Ovalentaria</taxon>
        <taxon>Atherinomorphae</taxon>
        <taxon>Cyprinodontiformes</taxon>
        <taxon>Nothobranchiidae</taxon>
        <taxon>Nothobranchius</taxon>
    </lineage>
</organism>
<feature type="domain" description="CFAP65-like ninth Ig-like" evidence="11">
    <location>
        <begin position="1007"/>
        <end position="1186"/>
    </location>
</feature>
<sequence>MLAEASSIANRWEISISGQNVEDTGTHNGQDGRYQKNTSNQKTCHLGLETKPELLWDNWSPGSKFTKVLVLKNIDNKLKKLNIRHPMSNIFSASIPQIVFISPGTTFIIPITFGPQQMCEYEDSIEFQDKKERFCVYLHAIIPCHMLEVPGSVELPLCAVQHTSQTEFHIKNARNFQTFFEWDCAEPFHLSPERGLLQPEQECPIRVMFHPQEAQMHQQQACCRFGDEGEKANSVTVHLQGEAKYPYLELKHPGSKKEENCLSELHFGSVAVDQSLSKHFDIFNPSSVSVHFSLSPLPAVAMFTSAFYCDVTRGILPPGGSLRASVTYSPTVVDTVSVEYLSLKYNGSINNPQLTLKGKCIGPSVSLLPLVLDFGCVKERGSAVLTVKLINSSPAEAIYQWDIDSGNSVFSILPASGSVAPHSHIKLKAVYRPTQPIAYYRRVACLVLHTDPVFLDLIGTCHSELQRPQKLKPEHLVQYMSHYSYVQTSPFSDNDLQQNVNTQLDQQGVPLPMPEINQNPVILTTPMEDIRQVSTGSVDFFSSSSSSPSSPHVSVVPSELLFNHKIIPSSISPSEFVQYVTVRNYSGGKLRLAWTVAEDSPFSVSPSSFDLDSLTSNSFTVTYAPKQLNTLHGGQLECFVYQEDISDGLRPPLCFTVRVIGHSFQQGKKHFDPSCSLNPSQVVFPGLGGMSCQNVLLQNNSTLPLTFCLSHASNTWRDSLSLLPGCGLIPPGDHQIITIRLLPTEDSPEQGLRLTLQLNAAEFSKELTILSVAEKPHVSLESGSSLYFHPTAVGSTSQSTHHIKNISCLPIQFEWNIPETEQRFIFVKPDAGELHPNETSVQVWTFSPLAEESYTLQPTLNFWPVQSDGSKRWNLTLEVVGRGAKGFIEVENAVVDVGDVLYGSCRKVEIPLVNNSPCFLKFRLSVERIQADVHPSYEQEYDQSAFHLDWETGAITSNSTTLLQSSVRLYKQARYLWAISAQVLNADGTTSSSPQKLCEVQAKGVFPTLQVVGACSGGSVDRLSKGHVWKLLSLDSLNEHLRSAPSSAEVTTKPPINLHISPPIFPTVLLDFSFGSASVYSDPAEFVLMFHNPGSFPVDWAFLFPKDQRTELPGWAETGELSSTELDHMQIQDCKLFTVAPHSGTLLPGQKRAVQFSYSHNVIGTNRLPVVFKLSYGRETLLNFQGVTVEQDKPHLFASNQHAFAPVDVGDCRPPRQMYELYNGGAVQVHYEVDQTVLSQLQMDNFNHPVLSCISPQGEVLPGETATLEWIFSPLELKLYQMDVPIHIHDNDLITVRFEGCGTKTLTQSSSDVSMQREPFPGQVLFLSEDSVLIGDVPVRSQTTRVFFLTNVSHTESALFLWEIPRQKGSDQKVVQIHPERGRLRPEECTLCVLTFSSTDYPTIHQLDLICQVTQEAALVQYHDELQRWEEEKRRQENEFIITDKSASKNQRVLVDEKPQTSPVRKGSLSKYKVLPPISAGSEIYRREETVSFYTNQTRAERRLRREAAKIWRCPQPPRPALLHLRVAAHSFELQDYLKLCPDEYHTCFRNIQAKIGPTSAVPPLFAPSLSSAPGPGKDVVAQILTCMISDILSDPELARSPVTLSSKPRPYQPADMSSTHFSPVPPSPCTPTRPPSTSATLPQHHRLLNEAVAKEGTEITQNTLQPMLAPAYMCEAVLLNTLQNLLTEAVKGQFDLTAHPCIIPPSSYLRSRAKPEEDQ</sequence>
<dbReference type="InterPro" id="IPR053879">
    <property type="entry name" value="HYDIN_VesB_CFA65-like_Ig"/>
</dbReference>
<dbReference type="OrthoDB" id="415597at2759"/>
<evidence type="ECO:0000259" key="13">
    <source>
        <dbReference type="Pfam" id="PF25249"/>
    </source>
</evidence>
<dbReference type="InterPro" id="IPR057467">
    <property type="entry name" value="Ig_CFAP65_8th"/>
</dbReference>
<dbReference type="InterPro" id="IPR052614">
    <property type="entry name" value="CFAP65"/>
</dbReference>
<evidence type="ECO:0000259" key="9">
    <source>
        <dbReference type="Pfam" id="PF24291"/>
    </source>
</evidence>
<dbReference type="EMBL" id="JAAVVJ010000009">
    <property type="protein sequence ID" value="KAF7216083.1"/>
    <property type="molecule type" value="Genomic_DNA"/>
</dbReference>
<feature type="domain" description="HYDIN/VesB/CFA65-like Ig-like" evidence="8">
    <location>
        <begin position="151"/>
        <end position="241"/>
    </location>
</feature>
<feature type="domain" description="CFAP65 seventh Ig-like" evidence="13">
    <location>
        <begin position="782"/>
        <end position="855"/>
    </location>
</feature>
<comment type="subcellular location">
    <subcellularLocation>
        <location evidence="1">Cell projection</location>
        <location evidence="1">Cilium</location>
        <location evidence="1">Flagellum</location>
    </subcellularLocation>
    <subcellularLocation>
        <location evidence="2">Cytoplasm</location>
    </subcellularLocation>
</comment>
<dbReference type="Pfam" id="PF24507">
    <property type="entry name" value="Ig_CFAP65_4th"/>
    <property type="match status" value="1"/>
</dbReference>
<dbReference type="InterPro" id="IPR057470">
    <property type="entry name" value="Ig_CFAP65_7th"/>
</dbReference>